<keyword evidence="7" id="KW-1185">Reference proteome</keyword>
<dbReference type="Gene3D" id="1.25.10.10">
    <property type="entry name" value="Leucine-rich Repeat Variant"/>
    <property type="match status" value="1"/>
</dbReference>
<dbReference type="InterPro" id="IPR001782">
    <property type="entry name" value="Flag_FlgI"/>
</dbReference>
<feature type="region of interest" description="Disordered" evidence="5">
    <location>
        <begin position="556"/>
        <end position="595"/>
    </location>
</feature>
<dbReference type="Pfam" id="PF02119">
    <property type="entry name" value="FlgI"/>
    <property type="match status" value="1"/>
</dbReference>
<dbReference type="AlphaFoldDB" id="A0A9X1MKT8"/>
<feature type="compositionally biased region" description="Basic and acidic residues" evidence="5">
    <location>
        <begin position="582"/>
        <end position="595"/>
    </location>
</feature>
<dbReference type="RefSeq" id="WP_230217682.1">
    <property type="nucleotide sequence ID" value="NZ_JAJKFT010000004.1"/>
</dbReference>
<dbReference type="SUPFAM" id="SSF48371">
    <property type="entry name" value="ARM repeat"/>
    <property type="match status" value="1"/>
</dbReference>
<proteinExistence type="predicted"/>
<dbReference type="PANTHER" id="PTHR30381">
    <property type="entry name" value="FLAGELLAR P-RING PERIPLASMIC PROTEIN FLGI"/>
    <property type="match status" value="1"/>
</dbReference>
<comment type="caution">
    <text evidence="6">The sequence shown here is derived from an EMBL/GenBank/DDBJ whole genome shotgun (WGS) entry which is preliminary data.</text>
</comment>
<evidence type="ECO:0000313" key="6">
    <source>
        <dbReference type="EMBL" id="MCC9628426.1"/>
    </source>
</evidence>
<dbReference type="Proteomes" id="UP001139103">
    <property type="component" value="Unassembled WGS sequence"/>
</dbReference>
<organism evidence="6 7">
    <name type="scientific">Blastopirellula sediminis</name>
    <dbReference type="NCBI Taxonomy" id="2894196"/>
    <lineage>
        <taxon>Bacteria</taxon>
        <taxon>Pseudomonadati</taxon>
        <taxon>Planctomycetota</taxon>
        <taxon>Planctomycetia</taxon>
        <taxon>Pirellulales</taxon>
        <taxon>Pirellulaceae</taxon>
        <taxon>Blastopirellula</taxon>
    </lineage>
</organism>
<dbReference type="EMBL" id="JAJKFT010000004">
    <property type="protein sequence ID" value="MCC9628426.1"/>
    <property type="molecule type" value="Genomic_DNA"/>
</dbReference>
<keyword evidence="6" id="KW-0966">Cell projection</keyword>
<reference evidence="6" key="1">
    <citation type="submission" date="2021-11" db="EMBL/GenBank/DDBJ databases">
        <title>Genome sequence.</title>
        <authorList>
            <person name="Sun Q."/>
        </authorList>
    </citation>
    <scope>NUCLEOTIDE SEQUENCE</scope>
    <source>
        <strain evidence="6">JC732</strain>
    </source>
</reference>
<dbReference type="GO" id="GO:0030288">
    <property type="term" value="C:outer membrane-bounded periplasmic space"/>
    <property type="evidence" value="ECO:0007669"/>
    <property type="project" value="InterPro"/>
</dbReference>
<evidence type="ECO:0000313" key="7">
    <source>
        <dbReference type="Proteomes" id="UP001139103"/>
    </source>
</evidence>
<evidence type="ECO:0000256" key="2">
    <source>
        <dbReference type="ARBA" id="ARBA00004117"/>
    </source>
</evidence>
<keyword evidence="6" id="KW-0969">Cilium</keyword>
<gene>
    <name evidence="6" type="ORF">LOC68_08465</name>
</gene>
<dbReference type="SMART" id="SM00567">
    <property type="entry name" value="EZ_HEAT"/>
    <property type="match status" value="2"/>
</dbReference>
<dbReference type="Pfam" id="PF13646">
    <property type="entry name" value="HEAT_2"/>
    <property type="match status" value="1"/>
</dbReference>
<evidence type="ECO:0000256" key="5">
    <source>
        <dbReference type="SAM" id="MobiDB-lite"/>
    </source>
</evidence>
<keyword evidence="4" id="KW-0975">Bacterial flagellum</keyword>
<feature type="compositionally biased region" description="Acidic residues" evidence="5">
    <location>
        <begin position="556"/>
        <end position="581"/>
    </location>
</feature>
<keyword evidence="3" id="KW-0732">Signal</keyword>
<accession>A0A9X1MKT8</accession>
<protein>
    <submittedName>
        <fullName evidence="6">Flagellar basal body P-ring protein FlgI</fullName>
    </submittedName>
</protein>
<dbReference type="PANTHER" id="PTHR30381:SF0">
    <property type="entry name" value="FLAGELLAR P-RING PROTEIN"/>
    <property type="match status" value="1"/>
</dbReference>
<evidence type="ECO:0000256" key="4">
    <source>
        <dbReference type="ARBA" id="ARBA00023143"/>
    </source>
</evidence>
<keyword evidence="6" id="KW-0282">Flagellum</keyword>
<dbReference type="InterPro" id="IPR016024">
    <property type="entry name" value="ARM-type_fold"/>
</dbReference>
<name>A0A9X1MKT8_9BACT</name>
<dbReference type="GO" id="GO:0005198">
    <property type="term" value="F:structural molecule activity"/>
    <property type="evidence" value="ECO:0007669"/>
    <property type="project" value="InterPro"/>
</dbReference>
<comment type="subcellular location">
    <subcellularLocation>
        <location evidence="2">Bacterial flagellum basal body</location>
    </subcellularLocation>
</comment>
<dbReference type="GO" id="GO:0071973">
    <property type="term" value="P:bacterial-type flagellum-dependent cell motility"/>
    <property type="evidence" value="ECO:0007669"/>
    <property type="project" value="InterPro"/>
</dbReference>
<dbReference type="GO" id="GO:0009428">
    <property type="term" value="C:bacterial-type flagellum basal body, distal rod, P ring"/>
    <property type="evidence" value="ECO:0007669"/>
    <property type="project" value="InterPro"/>
</dbReference>
<dbReference type="InterPro" id="IPR004155">
    <property type="entry name" value="PBS_lyase_HEAT"/>
</dbReference>
<evidence type="ECO:0000256" key="3">
    <source>
        <dbReference type="ARBA" id="ARBA00022729"/>
    </source>
</evidence>
<sequence>MTTRALQSRSRTAAVLLVAGGLLVSPGCVSWFHDEEPPAIVDTSPAEWELSRVVGDLTVPVGLEPAKIQAVSMVVGLDNTGSDPPPSPLQESLINEMRIRKIANPNTELASPRTSLVIAEAYIPPGARAGDRVDIRVLTPRDSETTSLVGGWMLEAALSESAVLEGRLRKGETFVRGHGAILTDNVRQGQDDAELLLKRGVILGGGILKKDRPIGLAMGASDVSIQASARVGQAINGRFFSYQNGGGKTGVANPLDDKKIELRVHPKYYENVPRFLRVVRYIPIGDTTEERLQRITNAEAEMLIPETAEAGAMKLEALGKDSLDSLKKGLVSKSPLVRFCAAESLAYLDDPAAIPTLTEAARSQSEFRHRAFLAFGTLDDLSVIDELEGLLHCESVEARYGAFDTLLKKTGKAPIVRGVDMKGRFVFHSIRTNSPPLIHFRMTERSEVVVFGDQIPVRTDAVLLMPKGLTITGTTDGKLKVTRVVAGRENQAFVCEPIVGELIKGIVDAEGDYPEVMKAIYSLKQQGAIDAKVEADSLASNDRVYYLDREEIDDSAEWAADESETEAVEEDTAEADSEEIASSEKSDEKSWWRFW</sequence>
<evidence type="ECO:0000256" key="1">
    <source>
        <dbReference type="ARBA" id="ARBA00002591"/>
    </source>
</evidence>
<dbReference type="InterPro" id="IPR011989">
    <property type="entry name" value="ARM-like"/>
</dbReference>
<comment type="function">
    <text evidence="1">Assembles around the rod to form the L-ring and probably protects the motor/basal body from shearing forces during rotation.</text>
</comment>